<feature type="domain" description="Solute-binding protein family 5" evidence="6">
    <location>
        <begin position="90"/>
        <end position="448"/>
    </location>
</feature>
<comment type="similarity">
    <text evidence="2">Belongs to the bacterial solute-binding protein 5 family.</text>
</comment>
<dbReference type="PANTHER" id="PTHR30290">
    <property type="entry name" value="PERIPLASMIC BINDING COMPONENT OF ABC TRANSPORTER"/>
    <property type="match status" value="1"/>
</dbReference>
<dbReference type="InterPro" id="IPR030678">
    <property type="entry name" value="Peptide/Ni-bd"/>
</dbReference>
<dbReference type="SUPFAM" id="SSF53850">
    <property type="entry name" value="Periplasmic binding protein-like II"/>
    <property type="match status" value="1"/>
</dbReference>
<evidence type="ECO:0000256" key="1">
    <source>
        <dbReference type="ARBA" id="ARBA00004196"/>
    </source>
</evidence>
<dbReference type="Gene3D" id="3.90.76.10">
    <property type="entry name" value="Dipeptide-binding Protein, Domain 1"/>
    <property type="match status" value="1"/>
</dbReference>
<dbReference type="PANTHER" id="PTHR30290:SF10">
    <property type="entry name" value="PERIPLASMIC OLIGOPEPTIDE-BINDING PROTEIN-RELATED"/>
    <property type="match status" value="1"/>
</dbReference>
<dbReference type="Proteomes" id="UP000190637">
    <property type="component" value="Unassembled WGS sequence"/>
</dbReference>
<evidence type="ECO:0000256" key="4">
    <source>
        <dbReference type="ARBA" id="ARBA00022729"/>
    </source>
</evidence>
<reference evidence="7 8" key="1">
    <citation type="submission" date="2017-02" db="EMBL/GenBank/DDBJ databases">
        <authorList>
            <person name="Peterson S.W."/>
        </authorList>
    </citation>
    <scope>NUCLEOTIDE SEQUENCE [LARGE SCALE GENOMIC DNA]</scope>
    <source>
        <strain evidence="7 8">DSM 45154</strain>
    </source>
</reference>
<evidence type="ECO:0000256" key="2">
    <source>
        <dbReference type="ARBA" id="ARBA00005695"/>
    </source>
</evidence>
<dbReference type="InterPro" id="IPR000914">
    <property type="entry name" value="SBP_5_dom"/>
</dbReference>
<dbReference type="GO" id="GO:0015833">
    <property type="term" value="P:peptide transport"/>
    <property type="evidence" value="ECO:0007669"/>
    <property type="project" value="TreeGrafter"/>
</dbReference>
<dbReference type="GO" id="GO:0030313">
    <property type="term" value="C:cell envelope"/>
    <property type="evidence" value="ECO:0007669"/>
    <property type="project" value="UniProtKB-SubCell"/>
</dbReference>
<dbReference type="CDD" id="cd08512">
    <property type="entry name" value="PBP2_NikA_DppA_OppA_like_7"/>
    <property type="match status" value="1"/>
</dbReference>
<dbReference type="InterPro" id="IPR039424">
    <property type="entry name" value="SBP_5"/>
</dbReference>
<evidence type="ECO:0000259" key="6">
    <source>
        <dbReference type="Pfam" id="PF00496"/>
    </source>
</evidence>
<evidence type="ECO:0000313" key="8">
    <source>
        <dbReference type="Proteomes" id="UP000190637"/>
    </source>
</evidence>
<keyword evidence="8" id="KW-1185">Reference proteome</keyword>
<dbReference type="Pfam" id="PF00496">
    <property type="entry name" value="SBP_bac_5"/>
    <property type="match status" value="1"/>
</dbReference>
<evidence type="ECO:0000313" key="7">
    <source>
        <dbReference type="EMBL" id="SJZ63426.1"/>
    </source>
</evidence>
<dbReference type="EMBL" id="FUWS01000002">
    <property type="protein sequence ID" value="SJZ63426.1"/>
    <property type="molecule type" value="Genomic_DNA"/>
</dbReference>
<comment type="subcellular location">
    <subcellularLocation>
        <location evidence="1">Cell envelope</location>
    </subcellularLocation>
</comment>
<proteinExistence type="inferred from homology"/>
<dbReference type="RefSeq" id="WP_078760388.1">
    <property type="nucleotide sequence ID" value="NZ_FUWS01000002.1"/>
</dbReference>
<name>A0A1T4M9B1_9ACTN</name>
<evidence type="ECO:0000256" key="5">
    <source>
        <dbReference type="SAM" id="SignalP"/>
    </source>
</evidence>
<dbReference type="Gene3D" id="3.10.105.10">
    <property type="entry name" value="Dipeptide-binding Protein, Domain 3"/>
    <property type="match status" value="1"/>
</dbReference>
<dbReference type="PIRSF" id="PIRSF002741">
    <property type="entry name" value="MppA"/>
    <property type="match status" value="1"/>
</dbReference>
<accession>A0A1T4M9B1</accession>
<evidence type="ECO:0000256" key="3">
    <source>
        <dbReference type="ARBA" id="ARBA00022448"/>
    </source>
</evidence>
<dbReference type="Gene3D" id="3.40.190.10">
    <property type="entry name" value="Periplasmic binding protein-like II"/>
    <property type="match status" value="1"/>
</dbReference>
<dbReference type="AlphaFoldDB" id="A0A1T4M9B1"/>
<sequence>MTPVTPPSTRRSRRAGARSILAAATALVITAAGCSSGDYGSTSADSTTFTYLSTTDIMTEWDPAASYSNEIVAFPNMYETLTRYNSESGEVEPLLATEWSSSDDGLTWTFTLREGVTFHSGEPMTAASVKKAIERTIEVGAGAAYLWSPVEEISTPDDRTVEFKLSHAAPLDLISAAAYGAYIYEVPENEGAFESTSHGTGPYTVSEWKPGEENELTLTAYEGYWGGWEGEHYEQIAYRVVPQASTAAQLITSGEAHYAQALPTQLLEPMHDDPSLQVIETASWQNLFGLMNTEKPPLDDKRVRQAIAHAIDYDALIEGTNGGFSESEGVIPEGLIGHQEDPGLRMYDPDRAEQLLEEAGYGPDSGEILTLNLTYTEGEEDVATMASLMQSQLASVNIELQIEGLPWESAQWPKAQEADPEDRQDILLMYWWPDDPQPLSWYQNLFRTEEEILLNLAYYSNPELDKLIDEVGPLTATDPEAAERTYAEMQEILNEDAPALFLGNRRYQRAVSASVEGFRDEPMYANVPFVYDYSPA</sequence>
<dbReference type="GO" id="GO:0043190">
    <property type="term" value="C:ATP-binding cassette (ABC) transporter complex"/>
    <property type="evidence" value="ECO:0007669"/>
    <property type="project" value="InterPro"/>
</dbReference>
<dbReference type="STRING" id="1122192.SAMN02745673_01002"/>
<feature type="chain" id="PRO_5038499889" evidence="5">
    <location>
        <begin position="32"/>
        <end position="536"/>
    </location>
</feature>
<protein>
    <submittedName>
        <fullName evidence="7">Peptide/nickel transport system substrate-binding protein</fullName>
    </submittedName>
</protein>
<feature type="signal peptide" evidence="5">
    <location>
        <begin position="1"/>
        <end position="31"/>
    </location>
</feature>
<dbReference type="OrthoDB" id="9796817at2"/>
<keyword evidence="4 5" id="KW-0732">Signal</keyword>
<keyword evidence="3" id="KW-0813">Transport</keyword>
<dbReference type="GO" id="GO:1904680">
    <property type="term" value="F:peptide transmembrane transporter activity"/>
    <property type="evidence" value="ECO:0007669"/>
    <property type="project" value="TreeGrafter"/>
</dbReference>
<dbReference type="GO" id="GO:0042597">
    <property type="term" value="C:periplasmic space"/>
    <property type="evidence" value="ECO:0007669"/>
    <property type="project" value="UniProtKB-ARBA"/>
</dbReference>
<organism evidence="7 8">
    <name type="scientific">Marinactinospora thermotolerans DSM 45154</name>
    <dbReference type="NCBI Taxonomy" id="1122192"/>
    <lineage>
        <taxon>Bacteria</taxon>
        <taxon>Bacillati</taxon>
        <taxon>Actinomycetota</taxon>
        <taxon>Actinomycetes</taxon>
        <taxon>Streptosporangiales</taxon>
        <taxon>Nocardiopsidaceae</taxon>
        <taxon>Marinactinospora</taxon>
    </lineage>
</organism>
<gene>
    <name evidence="7" type="ORF">SAMN02745673_01002</name>
</gene>